<evidence type="ECO:0000256" key="12">
    <source>
        <dbReference type="SAM" id="Coils"/>
    </source>
</evidence>
<evidence type="ECO:0000256" key="1">
    <source>
        <dbReference type="ARBA" id="ARBA00008226"/>
    </source>
</evidence>
<feature type="coiled-coil region" evidence="12">
    <location>
        <begin position="416"/>
        <end position="443"/>
    </location>
</feature>
<comment type="domain">
    <text evidence="11">Consists of three domains; the N-terminal catalytic domain, the editing domain and the C-terminal C-Ala domain. The editing domain removes incorrectly charged amino acids, while the C-Ala domain, along with tRNA(Ala), serves as a bridge to cooperatively bring together the editing and aminoacylation centers thus stimulating deacylation of misacylated tRNAs.</text>
</comment>
<dbReference type="Pfam" id="PF01411">
    <property type="entry name" value="tRNA-synt_2c"/>
    <property type="match status" value="1"/>
</dbReference>
<dbReference type="Gene3D" id="3.10.310.40">
    <property type="match status" value="1"/>
</dbReference>
<dbReference type="InterPro" id="IPR023033">
    <property type="entry name" value="Ala_tRNA_ligase_euk/bac"/>
</dbReference>
<protein>
    <recommendedName>
        <fullName evidence="11">Alanine--tRNA ligase</fullName>
        <ecNumber evidence="11">6.1.1.7</ecNumber>
    </recommendedName>
    <alternativeName>
        <fullName evidence="11">Alanyl-tRNA synthetase</fullName>
        <shortName evidence="11">AlaRS</shortName>
    </alternativeName>
</protein>
<keyword evidence="6 11" id="KW-0694">RNA-binding</keyword>
<dbReference type="SMART" id="SM00863">
    <property type="entry name" value="tRNA_SAD"/>
    <property type="match status" value="1"/>
</dbReference>
<evidence type="ECO:0000256" key="8">
    <source>
        <dbReference type="ARBA" id="ARBA00023146"/>
    </source>
</evidence>
<dbReference type="Gene3D" id="3.30.930.10">
    <property type="entry name" value="Bira Bifunctional Protein, Domain 2"/>
    <property type="match status" value="1"/>
</dbReference>
<dbReference type="Pfam" id="PF07973">
    <property type="entry name" value="tRNA_SAD"/>
    <property type="match status" value="1"/>
</dbReference>
<evidence type="ECO:0000313" key="15">
    <source>
        <dbReference type="Proteomes" id="UP001322744"/>
    </source>
</evidence>
<evidence type="ECO:0000256" key="6">
    <source>
        <dbReference type="ARBA" id="ARBA00022884"/>
    </source>
</evidence>
<accession>A0ABZ0U2T9</accession>
<dbReference type="CDD" id="cd00673">
    <property type="entry name" value="AlaRS_core"/>
    <property type="match status" value="1"/>
</dbReference>
<feature type="coiled-coil region" evidence="12">
    <location>
        <begin position="359"/>
        <end position="386"/>
    </location>
</feature>
<dbReference type="HAMAP" id="MF_00036_B">
    <property type="entry name" value="Ala_tRNA_synth_B"/>
    <property type="match status" value="1"/>
</dbReference>
<evidence type="ECO:0000256" key="3">
    <source>
        <dbReference type="ARBA" id="ARBA00022598"/>
    </source>
</evidence>
<keyword evidence="11" id="KW-0479">Metal-binding</keyword>
<dbReference type="SUPFAM" id="SSF55681">
    <property type="entry name" value="Class II aaRS and biotin synthetases"/>
    <property type="match status" value="1"/>
</dbReference>
<dbReference type="InterPro" id="IPR050058">
    <property type="entry name" value="Ala-tRNA_ligase"/>
</dbReference>
<dbReference type="PROSITE" id="PS50860">
    <property type="entry name" value="AA_TRNA_LIGASE_II_ALA"/>
    <property type="match status" value="1"/>
</dbReference>
<keyword evidence="15" id="KW-1185">Reference proteome</keyword>
<keyword evidence="8 11" id="KW-0030">Aminoacyl-tRNA synthetase</keyword>
<evidence type="ECO:0000256" key="7">
    <source>
        <dbReference type="ARBA" id="ARBA00022917"/>
    </source>
</evidence>
<dbReference type="Gene3D" id="3.30.980.10">
    <property type="entry name" value="Threonyl-trna Synthetase, Chain A, domain 2"/>
    <property type="match status" value="1"/>
</dbReference>
<evidence type="ECO:0000256" key="4">
    <source>
        <dbReference type="ARBA" id="ARBA00022741"/>
    </source>
</evidence>
<comment type="cofactor">
    <cofactor evidence="11">
        <name>Zn(2+)</name>
        <dbReference type="ChEBI" id="CHEBI:29105"/>
    </cofactor>
    <text evidence="11">Binds 1 zinc ion per subunit.</text>
</comment>
<keyword evidence="11" id="KW-0862">Zinc</keyword>
<dbReference type="PANTHER" id="PTHR11777">
    <property type="entry name" value="ALANYL-TRNA SYNTHETASE"/>
    <property type="match status" value="1"/>
</dbReference>
<dbReference type="RefSeq" id="WP_045174800.1">
    <property type="nucleotide sequence ID" value="NZ_CP139957.1"/>
</dbReference>
<reference evidence="14 15" key="1">
    <citation type="submission" date="2023-12" db="EMBL/GenBank/DDBJ databases">
        <authorList>
            <person name="Manesh M.J.H."/>
            <person name="Bing R.G."/>
            <person name="Willard D.J."/>
            <person name="Kelly R.M."/>
        </authorList>
    </citation>
    <scope>NUCLEOTIDE SEQUENCE [LARGE SCALE GENOMIC DNA]</scope>
    <source>
        <strain evidence="14 15">DSM 8977</strain>
    </source>
</reference>
<evidence type="ECO:0000256" key="2">
    <source>
        <dbReference type="ARBA" id="ARBA00022555"/>
    </source>
</evidence>
<keyword evidence="5 11" id="KW-0067">ATP-binding</keyword>
<comment type="function">
    <text evidence="9 11">Catalyzes the attachment of alanine to tRNA(Ala) in a two-step reaction: alanine is first activated by ATP to form Ala-AMP and then transferred to the acceptor end of tRNA(Ala). Also edits incorrectly charged Ser-tRNA(Ala) and Gly-tRNA(Ala) via its editing domain.</text>
</comment>
<feature type="binding site" evidence="11">
    <location>
        <position position="670"/>
    </location>
    <ligand>
        <name>Zn(2+)</name>
        <dbReference type="ChEBI" id="CHEBI:29105"/>
    </ligand>
</feature>
<organism evidence="14 15">
    <name type="scientific">Anaerocellum danielii</name>
    <dbReference type="NCBI Taxonomy" id="1387557"/>
    <lineage>
        <taxon>Bacteria</taxon>
        <taxon>Bacillati</taxon>
        <taxon>Bacillota</taxon>
        <taxon>Bacillota incertae sedis</taxon>
        <taxon>Caldicellulosiruptorales</taxon>
        <taxon>Caldicellulosiruptoraceae</taxon>
        <taxon>Anaerocellum</taxon>
    </lineage>
</organism>
<feature type="binding site" evidence="11">
    <location>
        <position position="564"/>
    </location>
    <ligand>
        <name>Zn(2+)</name>
        <dbReference type="ChEBI" id="CHEBI:29105"/>
    </ligand>
</feature>
<dbReference type="GO" id="GO:0004813">
    <property type="term" value="F:alanine-tRNA ligase activity"/>
    <property type="evidence" value="ECO:0007669"/>
    <property type="project" value="UniProtKB-EC"/>
</dbReference>
<keyword evidence="4 11" id="KW-0547">Nucleotide-binding</keyword>
<name>A0ABZ0U2T9_9FIRM</name>
<dbReference type="SUPFAM" id="SSF101353">
    <property type="entry name" value="Putative anticodon-binding domain of alanyl-tRNA synthetase (AlaRS)"/>
    <property type="match status" value="1"/>
</dbReference>
<feature type="domain" description="Alanyl-transfer RNA synthetases family profile" evidence="13">
    <location>
        <begin position="3"/>
        <end position="709"/>
    </location>
</feature>
<keyword evidence="2 11" id="KW-0820">tRNA-binding</keyword>
<dbReference type="InterPro" id="IPR009000">
    <property type="entry name" value="Transl_B-barrel_sf"/>
</dbReference>
<keyword evidence="11" id="KW-0963">Cytoplasm</keyword>
<evidence type="ECO:0000256" key="11">
    <source>
        <dbReference type="HAMAP-Rule" id="MF_00036"/>
    </source>
</evidence>
<keyword evidence="7 11" id="KW-0648">Protein biosynthesis</keyword>
<dbReference type="InterPro" id="IPR018162">
    <property type="entry name" value="Ala-tRNA-ligase_IIc_anticod-bd"/>
</dbReference>
<keyword evidence="12" id="KW-0175">Coiled coil</keyword>
<evidence type="ECO:0000256" key="9">
    <source>
        <dbReference type="ARBA" id="ARBA00024779"/>
    </source>
</evidence>
<sequence length="883" mass="100007">MYMSTDEIREKFLQFFESKGHLRLPSFSLIPKNDKSLLLINAGMAPLKPYFLGIEEPPRRRITTCQKCIRTPDIDRVGKTARHATFFEMLGNFSFGDYFKKEAIIWAWEFVTEVLKLPRERLWVTIYEEDDEAFEIWHKEVGLEPERIKRMGKEDNFWEIGTGPCGPCSEIYFDRGEEKGCGKSTCGIGCDCDRFVEFWNLVFTQFDKDENGVYHRLKNPNIDTGMGLERIAAIMQGVDSLFDIDIVKAIRDKVCEVTNYQYGKDAEKDVSVRVITDHIRGTVFMISDGILPSNEGRGYVLRRLIRRAARYGRMLGKKETFLHLIVDTVVKSYKNPYPELVQKAEYIKKVLYNEESRFNQTIDVGLEMLESEIEKLKKNKETILNGEIAFKMYDTYGFPLDLTKEIAAEKGIIVDQERFDKLMQQQKERARAAQKELENAGWKDINIVIDEDIETIFVGYDTLKQEAKILKIFLDNEETAYAKEEDVCFVILDKTPFYAESGGQVADKGILEGEGVLAEVLDVKKGPKGIILHKVKVLKGEISVLSNVVAKVDEELRLATMKNHTATHLLHSALRKILGQHAQQSGSQVSPDRLRFDFAHFEPLSEDQIIEIEKMVNSIIQQAIPVEKIVTDFDKALKMGATALFDEKYSNVVRVIKIRDFSMELCGGTHVDNTGQIGMFKIISESSVAAGVRRIEAITGNKVYEFILNSQQTLKQLRGKVKASTDSEIISKIEQLENTIKALENEVEKYKLLVVENELSSLFGKAVDYGEFKLIVSRKETDDMDYVKLLTDKIKERDSKAIVLNLIQQGSKVTILMSCSKEAVKKGVDCGKVVKEVCSILGGKGGGRPDFAQGGGCDILKIDMALQAAENILKDVLKGSAQK</sequence>
<dbReference type="Gene3D" id="3.30.54.20">
    <property type="match status" value="1"/>
</dbReference>
<dbReference type="InterPro" id="IPR012947">
    <property type="entry name" value="tRNA_SAD"/>
</dbReference>
<dbReference type="InterPro" id="IPR002318">
    <property type="entry name" value="Ala-tRNA-lgiase_IIc"/>
</dbReference>
<comment type="catalytic activity">
    <reaction evidence="10 11">
        <text>tRNA(Ala) + L-alanine + ATP = L-alanyl-tRNA(Ala) + AMP + diphosphate</text>
        <dbReference type="Rhea" id="RHEA:12540"/>
        <dbReference type="Rhea" id="RHEA-COMP:9657"/>
        <dbReference type="Rhea" id="RHEA-COMP:9923"/>
        <dbReference type="ChEBI" id="CHEBI:30616"/>
        <dbReference type="ChEBI" id="CHEBI:33019"/>
        <dbReference type="ChEBI" id="CHEBI:57972"/>
        <dbReference type="ChEBI" id="CHEBI:78442"/>
        <dbReference type="ChEBI" id="CHEBI:78497"/>
        <dbReference type="ChEBI" id="CHEBI:456215"/>
        <dbReference type="EC" id="6.1.1.7"/>
    </reaction>
</comment>
<evidence type="ECO:0000259" key="13">
    <source>
        <dbReference type="PROSITE" id="PS50860"/>
    </source>
</evidence>
<feature type="binding site" evidence="11">
    <location>
        <position position="568"/>
    </location>
    <ligand>
        <name>Zn(2+)</name>
        <dbReference type="ChEBI" id="CHEBI:29105"/>
    </ligand>
</feature>
<dbReference type="InterPro" id="IPR045864">
    <property type="entry name" value="aa-tRNA-synth_II/BPL/LPL"/>
</dbReference>
<dbReference type="InterPro" id="IPR018164">
    <property type="entry name" value="Ala-tRNA-synth_IIc_N"/>
</dbReference>
<dbReference type="SUPFAM" id="SSF55186">
    <property type="entry name" value="ThrRS/AlaRS common domain"/>
    <property type="match status" value="1"/>
</dbReference>
<dbReference type="EC" id="6.1.1.7" evidence="11"/>
<dbReference type="InterPro" id="IPR018165">
    <property type="entry name" value="Ala-tRNA-synth_IIc_core"/>
</dbReference>
<proteinExistence type="inferred from homology"/>
<dbReference type="NCBIfam" id="TIGR00344">
    <property type="entry name" value="alaS"/>
    <property type="match status" value="1"/>
</dbReference>
<dbReference type="InterPro" id="IPR003156">
    <property type="entry name" value="DHHA1_dom"/>
</dbReference>
<feature type="coiled-coil region" evidence="12">
    <location>
        <begin position="726"/>
        <end position="760"/>
    </location>
</feature>
<comment type="similarity">
    <text evidence="1 11">Belongs to the class-II aminoacyl-tRNA synthetase family.</text>
</comment>
<feature type="binding site" evidence="11">
    <location>
        <position position="666"/>
    </location>
    <ligand>
        <name>Zn(2+)</name>
        <dbReference type="ChEBI" id="CHEBI:29105"/>
    </ligand>
</feature>
<keyword evidence="3 11" id="KW-0436">Ligase</keyword>
<evidence type="ECO:0000256" key="10">
    <source>
        <dbReference type="ARBA" id="ARBA00048300"/>
    </source>
</evidence>
<dbReference type="PRINTS" id="PR00980">
    <property type="entry name" value="TRNASYNTHALA"/>
</dbReference>
<dbReference type="SUPFAM" id="SSF50447">
    <property type="entry name" value="Translation proteins"/>
    <property type="match status" value="1"/>
</dbReference>
<dbReference type="Proteomes" id="UP001322744">
    <property type="component" value="Chromosome"/>
</dbReference>
<evidence type="ECO:0000256" key="5">
    <source>
        <dbReference type="ARBA" id="ARBA00022840"/>
    </source>
</evidence>
<dbReference type="EMBL" id="CP139957">
    <property type="protein sequence ID" value="WPX10032.1"/>
    <property type="molecule type" value="Genomic_DNA"/>
</dbReference>
<dbReference type="Pfam" id="PF02272">
    <property type="entry name" value="DHHA1"/>
    <property type="match status" value="1"/>
</dbReference>
<comment type="subcellular location">
    <subcellularLocation>
        <location evidence="11">Cytoplasm</location>
    </subcellularLocation>
</comment>
<dbReference type="InterPro" id="IPR018163">
    <property type="entry name" value="Thr/Ala-tRNA-synth_IIc_edit"/>
</dbReference>
<gene>
    <name evidence="11 14" type="primary">alaS</name>
    <name evidence="14" type="ORF">SOJ16_001289</name>
</gene>
<dbReference type="Gene3D" id="2.40.30.130">
    <property type="match status" value="1"/>
</dbReference>
<evidence type="ECO:0000313" key="14">
    <source>
        <dbReference type="EMBL" id="WPX10032.1"/>
    </source>
</evidence>
<dbReference type="PANTHER" id="PTHR11777:SF9">
    <property type="entry name" value="ALANINE--TRNA LIGASE, CYTOPLASMIC"/>
    <property type="match status" value="1"/>
</dbReference>